<reference evidence="1 2" key="1">
    <citation type="submission" date="2016-02" db="EMBL/GenBank/DDBJ databases">
        <title>Genome analysis of coral dinoflagellate symbionts highlights evolutionary adaptations to a symbiotic lifestyle.</title>
        <authorList>
            <person name="Aranda M."/>
            <person name="Li Y."/>
            <person name="Liew Y.J."/>
            <person name="Baumgarten S."/>
            <person name="Simakov O."/>
            <person name="Wilson M."/>
            <person name="Piel J."/>
            <person name="Ashoor H."/>
            <person name="Bougouffa S."/>
            <person name="Bajic V.B."/>
            <person name="Ryu T."/>
            <person name="Ravasi T."/>
            <person name="Bayer T."/>
            <person name="Micklem G."/>
            <person name="Kim H."/>
            <person name="Bhak J."/>
            <person name="Lajeunesse T.C."/>
            <person name="Voolstra C.R."/>
        </authorList>
    </citation>
    <scope>NUCLEOTIDE SEQUENCE [LARGE SCALE GENOMIC DNA]</scope>
    <source>
        <strain evidence="1 2">CCMP2467</strain>
    </source>
</reference>
<name>A0A1Q9DCS9_SYMMI</name>
<organism evidence="1 2">
    <name type="scientific">Symbiodinium microadriaticum</name>
    <name type="common">Dinoflagellate</name>
    <name type="synonym">Zooxanthella microadriatica</name>
    <dbReference type="NCBI Taxonomy" id="2951"/>
    <lineage>
        <taxon>Eukaryota</taxon>
        <taxon>Sar</taxon>
        <taxon>Alveolata</taxon>
        <taxon>Dinophyceae</taxon>
        <taxon>Suessiales</taxon>
        <taxon>Symbiodiniaceae</taxon>
        <taxon>Symbiodinium</taxon>
    </lineage>
</organism>
<gene>
    <name evidence="1" type="ORF">AK812_SmicGene25145</name>
</gene>
<evidence type="ECO:0000313" key="2">
    <source>
        <dbReference type="Proteomes" id="UP000186817"/>
    </source>
</evidence>
<keyword evidence="2" id="KW-1185">Reference proteome</keyword>
<evidence type="ECO:0000313" key="1">
    <source>
        <dbReference type="EMBL" id="OLP92981.1"/>
    </source>
</evidence>
<dbReference type="EMBL" id="LSRX01000598">
    <property type="protein sequence ID" value="OLP92981.1"/>
    <property type="molecule type" value="Genomic_DNA"/>
</dbReference>
<dbReference type="Proteomes" id="UP000186817">
    <property type="component" value="Unassembled WGS sequence"/>
</dbReference>
<protein>
    <submittedName>
        <fullName evidence="1">Uncharacterized protein</fullName>
    </submittedName>
</protein>
<accession>A0A1Q9DCS9</accession>
<dbReference type="AlphaFoldDB" id="A0A1Q9DCS9"/>
<dbReference type="OrthoDB" id="10298288at2759"/>
<proteinExistence type="predicted"/>
<comment type="caution">
    <text evidence="1">The sequence shown here is derived from an EMBL/GenBank/DDBJ whole genome shotgun (WGS) entry which is preliminary data.</text>
</comment>
<sequence>MGQLDNQPIKKLSYLSRDEYTNRSYSREARGEVTFASQAVIAKVMSTMSGLNSSLAEEEVAKIVDRAGDGTPTPHYDASLYQSIVQEAVQNWVAADEIKVTGMLASLLLNQQQMREDLEQDEEGEGGGTSVARFTTAWSKNLVLRVLLPLHLRHPTEKGHGT</sequence>